<sequence length="99" mass="11708">MKNDMYIKVIDESWGENGFLGKLRDGVFDRNLFNELYASILKLHYKEGEIIPRNVIGILWFIPTFMYRQKEYLNDTDKNAFDEMREHIEDAIAGILGYP</sequence>
<evidence type="ECO:0000313" key="1">
    <source>
        <dbReference type="EMBL" id="RVU01316.1"/>
    </source>
</evidence>
<keyword evidence="2" id="KW-1185">Reference proteome</keyword>
<gene>
    <name evidence="1" type="ORF">EOD41_04955</name>
</gene>
<dbReference type="RefSeq" id="WP_127703691.1">
    <property type="nucleotide sequence ID" value="NZ_SACK01000002.1"/>
</dbReference>
<comment type="caution">
    <text evidence="1">The sequence shown here is derived from an EMBL/GenBank/DDBJ whole genome shotgun (WGS) entry which is preliminary data.</text>
</comment>
<organism evidence="1 2">
    <name type="scientific">Mucilaginibacter limnophilus</name>
    <dbReference type="NCBI Taxonomy" id="1932778"/>
    <lineage>
        <taxon>Bacteria</taxon>
        <taxon>Pseudomonadati</taxon>
        <taxon>Bacteroidota</taxon>
        <taxon>Sphingobacteriia</taxon>
        <taxon>Sphingobacteriales</taxon>
        <taxon>Sphingobacteriaceae</taxon>
        <taxon>Mucilaginibacter</taxon>
    </lineage>
</organism>
<name>A0A437MUM4_9SPHI</name>
<evidence type="ECO:0000313" key="2">
    <source>
        <dbReference type="Proteomes" id="UP000282759"/>
    </source>
</evidence>
<dbReference type="AlphaFoldDB" id="A0A437MUM4"/>
<reference evidence="1 2" key="1">
    <citation type="submission" date="2019-01" db="EMBL/GenBank/DDBJ databases">
        <authorList>
            <person name="Chen W.-M."/>
        </authorList>
    </citation>
    <scope>NUCLEOTIDE SEQUENCE [LARGE SCALE GENOMIC DNA]</scope>
    <source>
        <strain evidence="1 2">YBJ-36</strain>
    </source>
</reference>
<protein>
    <submittedName>
        <fullName evidence="1">Uncharacterized protein</fullName>
    </submittedName>
</protein>
<proteinExistence type="predicted"/>
<dbReference type="OrthoDB" id="964829at2"/>
<dbReference type="EMBL" id="SACK01000002">
    <property type="protein sequence ID" value="RVU01316.1"/>
    <property type="molecule type" value="Genomic_DNA"/>
</dbReference>
<accession>A0A437MUM4</accession>
<dbReference type="Proteomes" id="UP000282759">
    <property type="component" value="Unassembled WGS sequence"/>
</dbReference>